<dbReference type="PANTHER" id="PTHR10870">
    <property type="entry name" value="CELL CYCLE CHECKPOINT PROTEIN RAD1"/>
    <property type="match status" value="1"/>
</dbReference>
<dbReference type="OMA" id="WSQAYKF"/>
<evidence type="ECO:0000256" key="2">
    <source>
        <dbReference type="ARBA" id="ARBA00010991"/>
    </source>
</evidence>
<dbReference type="GO" id="GO:0030896">
    <property type="term" value="C:checkpoint clamp complex"/>
    <property type="evidence" value="ECO:0007669"/>
    <property type="project" value="TreeGrafter"/>
</dbReference>
<comment type="similarity">
    <text evidence="2">Belongs to the rad1 family.</text>
</comment>
<dbReference type="GO" id="GO:0000077">
    <property type="term" value="P:DNA damage checkpoint signaling"/>
    <property type="evidence" value="ECO:0007669"/>
    <property type="project" value="InterPro"/>
</dbReference>
<keyword evidence="5" id="KW-0539">Nucleus</keyword>
<keyword evidence="6" id="KW-0540">Nuclease</keyword>
<dbReference type="Pfam" id="PF02144">
    <property type="entry name" value="Rad1"/>
    <property type="match status" value="1"/>
</dbReference>
<dbReference type="STRING" id="361077.A0A151ZHW6"/>
<dbReference type="PRINTS" id="PR01245">
    <property type="entry name" value="RAD1REC1"/>
</dbReference>
<comment type="subcellular location">
    <subcellularLocation>
        <location evidence="1">Nucleus</location>
    </subcellularLocation>
</comment>
<evidence type="ECO:0000256" key="5">
    <source>
        <dbReference type="ARBA" id="ARBA00023242"/>
    </source>
</evidence>
<reference evidence="6 7" key="1">
    <citation type="submission" date="2015-12" db="EMBL/GenBank/DDBJ databases">
        <title>Dictyostelia acquired genes for synthesis and detection of signals that induce cell-type specialization by lateral gene transfer from prokaryotes.</title>
        <authorList>
            <person name="Gloeckner G."/>
            <person name="Schaap P."/>
        </authorList>
    </citation>
    <scope>NUCLEOTIDE SEQUENCE [LARGE SCALE GENOMIC DNA]</scope>
    <source>
        <strain evidence="6 7">TK</strain>
    </source>
</reference>
<comment type="caution">
    <text evidence="6">The sequence shown here is derived from an EMBL/GenBank/DDBJ whole genome shotgun (WGS) entry which is preliminary data.</text>
</comment>
<proteinExistence type="inferred from homology"/>
<dbReference type="GO" id="GO:0004527">
    <property type="term" value="F:exonuclease activity"/>
    <property type="evidence" value="ECO:0007669"/>
    <property type="project" value="UniProtKB-KW"/>
</dbReference>
<evidence type="ECO:0000313" key="6">
    <source>
        <dbReference type="EMBL" id="KYQ93505.1"/>
    </source>
</evidence>
<keyword evidence="7" id="KW-1185">Reference proteome</keyword>
<evidence type="ECO:0000256" key="1">
    <source>
        <dbReference type="ARBA" id="ARBA00004123"/>
    </source>
</evidence>
<gene>
    <name evidence="6" type="ORF">DLAC_06202</name>
</gene>
<dbReference type="InParanoid" id="A0A151ZHW6"/>
<evidence type="ECO:0000313" key="7">
    <source>
        <dbReference type="Proteomes" id="UP000076078"/>
    </source>
</evidence>
<keyword evidence="6" id="KW-0378">Hydrolase</keyword>
<protein>
    <submittedName>
        <fullName evidence="6">Exonuclease</fullName>
    </submittedName>
</protein>
<keyword evidence="3" id="KW-0227">DNA damage</keyword>
<dbReference type="InterPro" id="IPR003021">
    <property type="entry name" value="Rad1_Rec1_Rad17"/>
</dbReference>
<dbReference type="EMBL" id="LODT01000028">
    <property type="protein sequence ID" value="KYQ93505.1"/>
    <property type="molecule type" value="Genomic_DNA"/>
</dbReference>
<name>A0A151ZHW6_TIELA</name>
<dbReference type="Gene3D" id="3.70.10.10">
    <property type="match status" value="1"/>
</dbReference>
<organism evidence="6 7">
    <name type="scientific">Tieghemostelium lacteum</name>
    <name type="common">Slime mold</name>
    <name type="synonym">Dictyostelium lacteum</name>
    <dbReference type="NCBI Taxonomy" id="361077"/>
    <lineage>
        <taxon>Eukaryota</taxon>
        <taxon>Amoebozoa</taxon>
        <taxon>Evosea</taxon>
        <taxon>Eumycetozoa</taxon>
        <taxon>Dictyostelia</taxon>
        <taxon>Dictyosteliales</taxon>
        <taxon>Raperosteliaceae</taxon>
        <taxon>Tieghemostelium</taxon>
    </lineage>
</organism>
<sequence>MSIRDKFSTPTQSNQMPHSALEQDIVFIAKTDNTQDISKILSTIVKHDSETKKKDSSAHNLFVTCKISPQTISFSYDEGKHFQANCSLKSTFFEEYKCELPVQSASNNQDGTMLPTAYSFKVNLLMIIDGLNIFGSEADNNTSVQFVYGGYGKPFILLLNENGVMATCSIKTMDTEEPNTFDLVQPVSNKIVIDSESLLEAFGELDYSSSRVRITLSPDAPFFKVQTTGNMGNFSMEFNPEKKAEEIFESCELNQSISHLFQLPLIKPCIKALAHGSAKTRLTLTVNGILQFQHILQTGSHLHPVIFTVVAISPHHYDENDENMQMD</sequence>
<dbReference type="FunCoup" id="A0A151ZHW6">
    <property type="interactions" value="248"/>
</dbReference>
<dbReference type="GO" id="GO:0006281">
    <property type="term" value="P:DNA repair"/>
    <property type="evidence" value="ECO:0007669"/>
    <property type="project" value="UniProtKB-KW"/>
</dbReference>
<keyword evidence="6" id="KW-0269">Exonuclease</keyword>
<evidence type="ECO:0000256" key="3">
    <source>
        <dbReference type="ARBA" id="ARBA00022763"/>
    </source>
</evidence>
<evidence type="ECO:0000256" key="4">
    <source>
        <dbReference type="ARBA" id="ARBA00023204"/>
    </source>
</evidence>
<keyword evidence="4" id="KW-0234">DNA repair</keyword>
<dbReference type="OrthoDB" id="337581at2759"/>
<accession>A0A151ZHW6</accession>
<dbReference type="PANTHER" id="PTHR10870:SF0">
    <property type="entry name" value="CELL CYCLE CHECKPOINT PROTEIN RAD1"/>
    <property type="match status" value="1"/>
</dbReference>
<dbReference type="Proteomes" id="UP000076078">
    <property type="component" value="Unassembled WGS sequence"/>
</dbReference>
<dbReference type="AlphaFoldDB" id="A0A151ZHW6"/>